<name>A0A1Z9YYZ4_9GAMM</name>
<evidence type="ECO:0000313" key="2">
    <source>
        <dbReference type="EMBL" id="OUY07423.1"/>
    </source>
</evidence>
<keyword evidence="3" id="KW-1185">Reference proteome</keyword>
<dbReference type="RefSeq" id="WP_087619974.1">
    <property type="nucleotide sequence ID" value="NZ_NEXX01000002.1"/>
</dbReference>
<feature type="domain" description="Peptidase M15A C-terminal" evidence="1">
    <location>
        <begin position="113"/>
        <end position="175"/>
    </location>
</feature>
<dbReference type="Gene3D" id="3.30.1380.10">
    <property type="match status" value="1"/>
</dbReference>
<dbReference type="OrthoDB" id="6695647at2"/>
<dbReference type="InterPro" id="IPR009045">
    <property type="entry name" value="Zn_M74/Hedgehog-like"/>
</dbReference>
<dbReference type="AlphaFoldDB" id="A0A1Z9YYZ4"/>
<gene>
    <name evidence="2" type="ORF">CAP51_06570</name>
</gene>
<reference evidence="2 3" key="1">
    <citation type="submission" date="2017-05" db="EMBL/GenBank/DDBJ databases">
        <title>Acinetobacter populi ANC 5415 (= PBJ7), whole genome shotgun sequencing project.</title>
        <authorList>
            <person name="Nemec A."/>
            <person name="Radolfova-Krizova L."/>
        </authorList>
    </citation>
    <scope>NUCLEOTIDE SEQUENCE [LARGE SCALE GENOMIC DNA]</scope>
    <source>
        <strain evidence="2 3">PBJ7</strain>
    </source>
</reference>
<proteinExistence type="predicted"/>
<dbReference type="SUPFAM" id="SSF55166">
    <property type="entry name" value="Hedgehog/DD-peptidase"/>
    <property type="match status" value="1"/>
</dbReference>
<dbReference type="Proteomes" id="UP000196536">
    <property type="component" value="Unassembled WGS sequence"/>
</dbReference>
<sequence>MELFPYLSVLILLSACSNSVTRQNQIVNFSRTKVIQQKISDTLEKIIPALVIQPIPDDYQTWLNQLDHKQQVNDYKNFLKKYDLNEIVPDHDLLRSARDWQKCYAPAFEVPPQEVWLNIIPTLQILKRLVDDKILDDFTVTSVYRNFNLNRCAGGADSSRHVFNAALDFRIGPENPQPEDFIKIDQSKIKLCKFWEEYGQALNMGLGVYASGQIHIDSLGFRTWGPDHHSASSPCITSLVSN</sequence>
<comment type="caution">
    <text evidence="2">The sequence shown here is derived from an EMBL/GenBank/DDBJ whole genome shotgun (WGS) entry which is preliminary data.</text>
</comment>
<protein>
    <submittedName>
        <fullName evidence="2">Peptidase M15</fullName>
    </submittedName>
</protein>
<evidence type="ECO:0000259" key="1">
    <source>
        <dbReference type="Pfam" id="PF08291"/>
    </source>
</evidence>
<accession>A0A1Z9YYZ4</accession>
<organism evidence="2 3">
    <name type="scientific">Acinetobacter populi</name>
    <dbReference type="NCBI Taxonomy" id="1582270"/>
    <lineage>
        <taxon>Bacteria</taxon>
        <taxon>Pseudomonadati</taxon>
        <taxon>Pseudomonadota</taxon>
        <taxon>Gammaproteobacteria</taxon>
        <taxon>Moraxellales</taxon>
        <taxon>Moraxellaceae</taxon>
        <taxon>Acinetobacter</taxon>
    </lineage>
</organism>
<evidence type="ECO:0000313" key="3">
    <source>
        <dbReference type="Proteomes" id="UP000196536"/>
    </source>
</evidence>
<dbReference type="EMBL" id="NEXX01000002">
    <property type="protein sequence ID" value="OUY07423.1"/>
    <property type="molecule type" value="Genomic_DNA"/>
</dbReference>
<dbReference type="InterPro" id="IPR013230">
    <property type="entry name" value="Peptidase_M15A_C"/>
</dbReference>
<dbReference type="Pfam" id="PF08291">
    <property type="entry name" value="Peptidase_M15_3"/>
    <property type="match status" value="1"/>
</dbReference>